<feature type="transmembrane region" description="Helical" evidence="6">
    <location>
        <begin position="518"/>
        <end position="536"/>
    </location>
</feature>
<sequence length="660" mass="72913">FHASAAAADVQGMFSGFGQSGDTAAENSELNRGRIFATETESLLQSCSPMSPSTVAQQSLLHQSEDPNWTSITPWDPAQTAGPGRPIALESVRFFSEPSQILELTARVLNIAPEKRVMARVTFDNWRHQSDWSLRYCQTLADCHPGGQERFRARLQVPAGAAAFELALSYSADGQVHWDNNAGRNYMYVYKASMGCCISTVACCFCSSAASLCCSACPSCRSSTSTRLMYSLLFLLSTILSCIMLAPGMKTLLAKVPALCDTYKIDTSIGKIDTGVKSGFNCDLVLRIWCGLSEFGATAFFVLMALLTIKVRHSKDIRATLHNGFWFFKLLALILLWVGAFFIPASSDFTTVWMIFGMCGSLLFIIIQLVLLIDFAHCWNERWTEGYEESGSNWYYCGLLFFTVLFYSAAIALTVLLYVYYGANAQCVTNQALISVNLIFCIIASAMSVLPAVQEHQRSGLLQGGLISLYVMYLTWSAVSSSTLPACNPTLTLNNYTRHSPEGSSKHSETSVGVGFELQTWATLAVFIVAVLYSTLRTSAHSSVGRLDMNTRDGMENPILLEPVETNDNSSGQDKEGQTIVNDEEECVTYSYCMLHVMLALASLYVMMTITNWYSPSSNLQTMQTNNAALWIKTVSSWLCLLLYVWTLWAPVVLQDRDFS</sequence>
<proteinExistence type="inferred from homology"/>
<evidence type="ECO:0000313" key="8">
    <source>
        <dbReference type="Proteomes" id="UP000095280"/>
    </source>
</evidence>
<dbReference type="WBParaSite" id="maker-uti_cns_0006255-snap-gene-0.2-mRNA-1">
    <property type="protein sequence ID" value="maker-uti_cns_0006255-snap-gene-0.2-mRNA-1"/>
    <property type="gene ID" value="maker-uti_cns_0006255-snap-gene-0.2"/>
</dbReference>
<keyword evidence="4 6" id="KW-1133">Transmembrane helix</keyword>
<accession>A0A1I8HHU2</accession>
<feature type="transmembrane region" description="Helical" evidence="6">
    <location>
        <begin position="432"/>
        <end position="453"/>
    </location>
</feature>
<feature type="transmembrane region" description="Helical" evidence="6">
    <location>
        <begin position="635"/>
        <end position="654"/>
    </location>
</feature>
<dbReference type="GO" id="GO:0016020">
    <property type="term" value="C:membrane"/>
    <property type="evidence" value="ECO:0007669"/>
    <property type="project" value="UniProtKB-SubCell"/>
</dbReference>
<reference evidence="9" key="1">
    <citation type="submission" date="2016-11" db="UniProtKB">
        <authorList>
            <consortium name="WormBaseParasite"/>
        </authorList>
    </citation>
    <scope>IDENTIFICATION</scope>
</reference>
<feature type="transmembrane region" description="Helical" evidence="6">
    <location>
        <begin position="351"/>
        <end position="373"/>
    </location>
</feature>
<feature type="domain" description="CBM21" evidence="7">
    <location>
        <begin position="79"/>
        <end position="189"/>
    </location>
</feature>
<feature type="transmembrane region" description="Helical" evidence="6">
    <location>
        <begin position="460"/>
        <end position="479"/>
    </location>
</feature>
<dbReference type="PANTHER" id="PTHR10383:SF9">
    <property type="entry name" value="SERINE INCORPORATOR, ISOFORM F"/>
    <property type="match status" value="1"/>
</dbReference>
<dbReference type="AlphaFoldDB" id="A0A1I8HHU2"/>
<keyword evidence="5 6" id="KW-0472">Membrane</keyword>
<evidence type="ECO:0000256" key="6">
    <source>
        <dbReference type="SAM" id="Phobius"/>
    </source>
</evidence>
<dbReference type="InterPro" id="IPR038175">
    <property type="entry name" value="CBM21_dom_sf"/>
</dbReference>
<dbReference type="PANTHER" id="PTHR10383">
    <property type="entry name" value="SERINE INCORPORATOR"/>
    <property type="match status" value="1"/>
</dbReference>
<dbReference type="InterPro" id="IPR005036">
    <property type="entry name" value="CBM21_dom"/>
</dbReference>
<keyword evidence="8" id="KW-1185">Reference proteome</keyword>
<feature type="transmembrane region" description="Helical" evidence="6">
    <location>
        <begin position="592"/>
        <end position="615"/>
    </location>
</feature>
<evidence type="ECO:0000259" key="7">
    <source>
        <dbReference type="PROSITE" id="PS51159"/>
    </source>
</evidence>
<dbReference type="Pfam" id="PF03370">
    <property type="entry name" value="CBM_21"/>
    <property type="match status" value="1"/>
</dbReference>
<dbReference type="Proteomes" id="UP000095280">
    <property type="component" value="Unplaced"/>
</dbReference>
<organism evidence="8 9">
    <name type="scientific">Macrostomum lignano</name>
    <dbReference type="NCBI Taxonomy" id="282301"/>
    <lineage>
        <taxon>Eukaryota</taxon>
        <taxon>Metazoa</taxon>
        <taxon>Spiralia</taxon>
        <taxon>Lophotrochozoa</taxon>
        <taxon>Platyhelminthes</taxon>
        <taxon>Rhabditophora</taxon>
        <taxon>Macrostomorpha</taxon>
        <taxon>Macrostomida</taxon>
        <taxon>Macrostomidae</taxon>
        <taxon>Macrostomum</taxon>
    </lineage>
</organism>
<dbReference type="PROSITE" id="PS51159">
    <property type="entry name" value="CBM21"/>
    <property type="match status" value="1"/>
</dbReference>
<dbReference type="Pfam" id="PF03348">
    <property type="entry name" value="Serinc"/>
    <property type="match status" value="1"/>
</dbReference>
<comment type="subcellular location">
    <subcellularLocation>
        <location evidence="1">Membrane</location>
        <topology evidence="1">Multi-pass membrane protein</topology>
    </subcellularLocation>
</comment>
<protein>
    <submittedName>
        <fullName evidence="9">CBM21 domain-containing protein</fullName>
    </submittedName>
</protein>
<evidence type="ECO:0000256" key="5">
    <source>
        <dbReference type="ARBA" id="ARBA00023136"/>
    </source>
</evidence>
<evidence type="ECO:0000256" key="2">
    <source>
        <dbReference type="ARBA" id="ARBA00006665"/>
    </source>
</evidence>
<name>A0A1I8HHU2_9PLAT</name>
<dbReference type="Gene3D" id="2.60.40.2440">
    <property type="entry name" value="Carbohydrate binding type-21 domain"/>
    <property type="match status" value="1"/>
</dbReference>
<dbReference type="InterPro" id="IPR005016">
    <property type="entry name" value="TDE1/TMS"/>
</dbReference>
<feature type="transmembrane region" description="Helical" evidence="6">
    <location>
        <begin position="284"/>
        <end position="306"/>
    </location>
</feature>
<feature type="transmembrane region" description="Helical" evidence="6">
    <location>
        <begin position="326"/>
        <end position="345"/>
    </location>
</feature>
<comment type="similarity">
    <text evidence="2">Belongs to the TDE1 family.</text>
</comment>
<evidence type="ECO:0000256" key="3">
    <source>
        <dbReference type="ARBA" id="ARBA00022692"/>
    </source>
</evidence>
<feature type="transmembrane region" description="Helical" evidence="6">
    <location>
        <begin position="394"/>
        <end position="420"/>
    </location>
</feature>
<evidence type="ECO:0000256" key="4">
    <source>
        <dbReference type="ARBA" id="ARBA00022989"/>
    </source>
</evidence>
<evidence type="ECO:0000256" key="1">
    <source>
        <dbReference type="ARBA" id="ARBA00004141"/>
    </source>
</evidence>
<keyword evidence="3 6" id="KW-0812">Transmembrane</keyword>
<feature type="transmembrane region" description="Helical" evidence="6">
    <location>
        <begin position="228"/>
        <end position="249"/>
    </location>
</feature>
<evidence type="ECO:0000313" key="9">
    <source>
        <dbReference type="WBParaSite" id="maker-uti_cns_0006255-snap-gene-0.2-mRNA-1"/>
    </source>
</evidence>